<evidence type="ECO:0000256" key="1">
    <source>
        <dbReference type="SAM" id="MobiDB-lite"/>
    </source>
</evidence>
<evidence type="ECO:0000313" key="2">
    <source>
        <dbReference type="EMBL" id="MWV46659.1"/>
    </source>
</evidence>
<protein>
    <submittedName>
        <fullName evidence="2">Polymer-forming cytoskeletal protein</fullName>
    </submittedName>
</protein>
<dbReference type="RefSeq" id="WP_160500224.1">
    <property type="nucleotide sequence ID" value="NZ_WUBI01000004.1"/>
</dbReference>
<sequence>MDTRSELQISGIGRSQGGSYSHVRTDGMAKINGNTECISLDSNGTLTIEGALTSETVSVNGTATVEGGLKTNRMVLDGMVSLKEHVVCQELLTVNGRLSVGRGLDGERVEIFGSLKTRDDVQCELLSVHGGFSIDGLLNAGLIDVKMNMPCKAQEIGGESITVRRLKKFSVLEQFVPALSAKLQAHTIEGDDIYLEHTEAEIVRGNDVIIGKGCRIGRVEYKNQLTQDEDSHIGAAYQI</sequence>
<dbReference type="EMBL" id="WUBI01000004">
    <property type="protein sequence ID" value="MWV46659.1"/>
    <property type="molecule type" value="Genomic_DNA"/>
</dbReference>
<name>A0A7X3IMH2_9BACL</name>
<dbReference type="AlphaFoldDB" id="A0A7X3IMH2"/>
<dbReference type="Proteomes" id="UP000460318">
    <property type="component" value="Unassembled WGS sequence"/>
</dbReference>
<comment type="caution">
    <text evidence="2">The sequence shown here is derived from an EMBL/GenBank/DDBJ whole genome shotgun (WGS) entry which is preliminary data.</text>
</comment>
<reference evidence="2 3" key="1">
    <citation type="submission" date="2019-12" db="EMBL/GenBank/DDBJ databases">
        <title>Paenibacillus sp. nov., an endophytic bacterium isolated from the stem of Dendrobium.</title>
        <authorList>
            <person name="Zhao R."/>
        </authorList>
    </citation>
    <scope>NUCLEOTIDE SEQUENCE [LARGE SCALE GENOMIC DNA]</scope>
    <source>
        <strain evidence="2 3">HJL G12</strain>
    </source>
</reference>
<evidence type="ECO:0000313" key="3">
    <source>
        <dbReference type="Proteomes" id="UP000460318"/>
    </source>
</evidence>
<keyword evidence="3" id="KW-1185">Reference proteome</keyword>
<accession>A0A7X3IMH2</accession>
<proteinExistence type="predicted"/>
<feature type="region of interest" description="Disordered" evidence="1">
    <location>
        <begin position="1"/>
        <end position="21"/>
    </location>
</feature>
<organism evidence="2 3">
    <name type="scientific">Paenibacillus dendrobii</name>
    <dbReference type="NCBI Taxonomy" id="2691084"/>
    <lineage>
        <taxon>Bacteria</taxon>
        <taxon>Bacillati</taxon>
        <taxon>Bacillota</taxon>
        <taxon>Bacilli</taxon>
        <taxon>Bacillales</taxon>
        <taxon>Paenibacillaceae</taxon>
        <taxon>Paenibacillus</taxon>
    </lineage>
</organism>
<feature type="compositionally biased region" description="Low complexity" evidence="1">
    <location>
        <begin position="8"/>
        <end position="21"/>
    </location>
</feature>
<gene>
    <name evidence="2" type="ORF">GRF59_23910</name>
</gene>